<reference evidence="2 3" key="1">
    <citation type="submission" date="2016-12" db="EMBL/GenBank/DDBJ databases">
        <title>Draft genome sequences of strains Salinicola socius SMB35, Salinicola sp. MH3R3-1 and Chromohalobacter sp. SMB17 from the Verkhnekamsk potash mining region of Russia.</title>
        <authorList>
            <person name="Mavrodi D.V."/>
            <person name="Olsson B.E."/>
            <person name="Korsakova E.S."/>
            <person name="Pyankova A."/>
            <person name="Mavrodi O.V."/>
            <person name="Plotnikova E.G."/>
        </authorList>
    </citation>
    <scope>NUCLEOTIDE SEQUENCE [LARGE SCALE GENOMIC DNA]</scope>
    <source>
        <strain evidence="2 3">SMB17</strain>
    </source>
</reference>
<keyword evidence="3" id="KW-1185">Reference proteome</keyword>
<dbReference type="Pfam" id="PF07238">
    <property type="entry name" value="PilZ"/>
    <property type="match status" value="1"/>
</dbReference>
<gene>
    <name evidence="2" type="ORF">BTW10_01830</name>
</gene>
<accession>A0A1Q8TH19</accession>
<dbReference type="EMBL" id="MSDQ01000004">
    <property type="protein sequence ID" value="OLO12977.1"/>
    <property type="molecule type" value="Genomic_DNA"/>
</dbReference>
<proteinExistence type="predicted"/>
<dbReference type="STRING" id="223900.GCA_000821045_02379"/>
<protein>
    <submittedName>
        <fullName evidence="2">Pilus assembly protein PilZ</fullName>
    </submittedName>
</protein>
<comment type="caution">
    <text evidence="2">The sequence shown here is derived from an EMBL/GenBank/DDBJ whole genome shotgun (WGS) entry which is preliminary data.</text>
</comment>
<evidence type="ECO:0000313" key="2">
    <source>
        <dbReference type="EMBL" id="OLO12977.1"/>
    </source>
</evidence>
<dbReference type="AlphaFoldDB" id="A0A1Q8TH19"/>
<evidence type="ECO:0000259" key="1">
    <source>
        <dbReference type="Pfam" id="PF07238"/>
    </source>
</evidence>
<dbReference type="Gene3D" id="2.40.10.220">
    <property type="entry name" value="predicted glycosyltransferase like domains"/>
    <property type="match status" value="1"/>
</dbReference>
<evidence type="ECO:0000313" key="3">
    <source>
        <dbReference type="Proteomes" id="UP000186806"/>
    </source>
</evidence>
<dbReference type="Proteomes" id="UP000186806">
    <property type="component" value="Unassembled WGS sequence"/>
</dbReference>
<dbReference type="InterPro" id="IPR009875">
    <property type="entry name" value="PilZ_domain"/>
</dbReference>
<organism evidence="2 3">
    <name type="scientific">Chromohalobacter japonicus</name>
    <dbReference type="NCBI Taxonomy" id="223900"/>
    <lineage>
        <taxon>Bacteria</taxon>
        <taxon>Pseudomonadati</taxon>
        <taxon>Pseudomonadota</taxon>
        <taxon>Gammaproteobacteria</taxon>
        <taxon>Oceanospirillales</taxon>
        <taxon>Halomonadaceae</taxon>
        <taxon>Chromohalobacter</taxon>
    </lineage>
</organism>
<feature type="domain" description="PilZ" evidence="1">
    <location>
        <begin position="20"/>
        <end position="106"/>
    </location>
</feature>
<dbReference type="GO" id="GO:0035438">
    <property type="term" value="F:cyclic-di-GMP binding"/>
    <property type="evidence" value="ECO:0007669"/>
    <property type="project" value="InterPro"/>
</dbReference>
<sequence length="122" mass="13363">MQRVVHPDRGVLSVAQKALSLTFHDTQTLQAAYMPWLERGGVFVPTQERYALGDAVYLLITLPEDPERLPVSGTVAWLSPPGVGGRRVPGIGVHFSDADQRVRELIDIQLAGVTATRPSYTL</sequence>
<name>A0A1Q8TH19_9GAMM</name>